<accession>A0AAV5SZZ6</accession>
<dbReference type="InterPro" id="IPR036055">
    <property type="entry name" value="LDL_receptor-like_sf"/>
</dbReference>
<keyword evidence="1" id="KW-1015">Disulfide bond</keyword>
<sequence length="82" mass="9227">YNPSWADNSPVFIDDACVAIDLSPLSTKFRGWYFEKCIVMLPVICQTFTCIGDEFRCADNTRCIPRAAVNDGFEDCFDGSDE</sequence>
<comment type="caution">
    <text evidence="3">The sequence shown here is derived from an EMBL/GenBank/DDBJ whole genome shotgun (WGS) entry which is preliminary data.</text>
</comment>
<evidence type="ECO:0000256" key="2">
    <source>
        <dbReference type="PROSITE-ProRule" id="PRU00124"/>
    </source>
</evidence>
<protein>
    <recommendedName>
        <fullName evidence="5">Lipoprotein receptor</fullName>
    </recommendedName>
</protein>
<name>A0AAV5SZZ6_9BILA</name>
<evidence type="ECO:0008006" key="5">
    <source>
        <dbReference type="Google" id="ProtNLM"/>
    </source>
</evidence>
<evidence type="ECO:0000313" key="3">
    <source>
        <dbReference type="EMBL" id="GMS88345.1"/>
    </source>
</evidence>
<dbReference type="SUPFAM" id="SSF57424">
    <property type="entry name" value="LDL receptor-like module"/>
    <property type="match status" value="1"/>
</dbReference>
<dbReference type="Pfam" id="PF00057">
    <property type="entry name" value="Ldl_recept_a"/>
    <property type="match status" value="1"/>
</dbReference>
<feature type="non-terminal residue" evidence="3">
    <location>
        <position position="1"/>
    </location>
</feature>
<dbReference type="InterPro" id="IPR002172">
    <property type="entry name" value="LDrepeatLR_classA_rpt"/>
</dbReference>
<keyword evidence="4" id="KW-1185">Reference proteome</keyword>
<proteinExistence type="predicted"/>
<dbReference type="AlphaFoldDB" id="A0AAV5SZZ6"/>
<dbReference type="Proteomes" id="UP001432027">
    <property type="component" value="Unassembled WGS sequence"/>
</dbReference>
<evidence type="ECO:0000256" key="1">
    <source>
        <dbReference type="ARBA" id="ARBA00023157"/>
    </source>
</evidence>
<reference evidence="3" key="1">
    <citation type="submission" date="2023-10" db="EMBL/GenBank/DDBJ databases">
        <title>Genome assembly of Pristionchus species.</title>
        <authorList>
            <person name="Yoshida K."/>
            <person name="Sommer R.J."/>
        </authorList>
    </citation>
    <scope>NUCLEOTIDE SEQUENCE</scope>
    <source>
        <strain evidence="3">RS0144</strain>
    </source>
</reference>
<feature type="non-terminal residue" evidence="3">
    <location>
        <position position="82"/>
    </location>
</feature>
<comment type="caution">
    <text evidence="2">Lacks conserved residue(s) required for the propagation of feature annotation.</text>
</comment>
<dbReference type="EMBL" id="BTSX01000003">
    <property type="protein sequence ID" value="GMS88345.1"/>
    <property type="molecule type" value="Genomic_DNA"/>
</dbReference>
<evidence type="ECO:0000313" key="4">
    <source>
        <dbReference type="Proteomes" id="UP001432027"/>
    </source>
</evidence>
<dbReference type="PROSITE" id="PS50068">
    <property type="entry name" value="LDLRA_2"/>
    <property type="match status" value="1"/>
</dbReference>
<dbReference type="CDD" id="cd00112">
    <property type="entry name" value="LDLa"/>
    <property type="match status" value="1"/>
</dbReference>
<dbReference type="Gene3D" id="4.10.400.10">
    <property type="entry name" value="Low-density Lipoprotein Receptor"/>
    <property type="match status" value="1"/>
</dbReference>
<dbReference type="SMART" id="SM00192">
    <property type="entry name" value="LDLa"/>
    <property type="match status" value="1"/>
</dbReference>
<gene>
    <name evidence="3" type="ORF">PENTCL1PPCAC_10521</name>
</gene>
<organism evidence="3 4">
    <name type="scientific">Pristionchus entomophagus</name>
    <dbReference type="NCBI Taxonomy" id="358040"/>
    <lineage>
        <taxon>Eukaryota</taxon>
        <taxon>Metazoa</taxon>
        <taxon>Ecdysozoa</taxon>
        <taxon>Nematoda</taxon>
        <taxon>Chromadorea</taxon>
        <taxon>Rhabditida</taxon>
        <taxon>Rhabditina</taxon>
        <taxon>Diplogasteromorpha</taxon>
        <taxon>Diplogasteroidea</taxon>
        <taxon>Neodiplogasteridae</taxon>
        <taxon>Pristionchus</taxon>
    </lineage>
</organism>